<organism evidence="2 3">
    <name type="scientific">Fadolivirus FV1/VV64</name>
    <dbReference type="NCBI Taxonomy" id="3070911"/>
    <lineage>
        <taxon>Viruses</taxon>
        <taxon>Varidnaviria</taxon>
        <taxon>Bamfordvirae</taxon>
        <taxon>Nucleocytoviricota</taxon>
        <taxon>Megaviricetes</taxon>
        <taxon>Imitervirales</taxon>
        <taxon>Mimiviridae</taxon>
        <taxon>Klosneuvirinae</taxon>
        <taxon>Fadolivirus</taxon>
        <taxon>Fadolivirus algeromassiliense</taxon>
    </lineage>
</organism>
<feature type="transmembrane region" description="Helical" evidence="1">
    <location>
        <begin position="40"/>
        <end position="66"/>
    </location>
</feature>
<gene>
    <name evidence="2" type="ORF">Fadolivirus_1_908</name>
</gene>
<keyword evidence="1" id="KW-0472">Membrane</keyword>
<dbReference type="EMBL" id="MT418680">
    <property type="protein sequence ID" value="QKF94366.1"/>
    <property type="molecule type" value="Genomic_DNA"/>
</dbReference>
<accession>A0A7D3QWC4</accession>
<reference evidence="2 3" key="1">
    <citation type="submission" date="2020-04" db="EMBL/GenBank/DDBJ databases">
        <title>Advantages and limits of metagenomic assembly and binning of a giant virus.</title>
        <authorList>
            <person name="Schulz F."/>
            <person name="Andreani J."/>
            <person name="Francis R."/>
            <person name="Boudjemaa H."/>
            <person name="Bou Khalil J.Y."/>
            <person name="Lee J."/>
            <person name="La Scola B."/>
            <person name="Woyke T."/>
        </authorList>
    </citation>
    <scope>NUCLEOTIDE SEQUENCE [LARGE SCALE GENOMIC DNA]</scope>
    <source>
        <strain evidence="2 3">FV1/VV64</strain>
    </source>
</reference>
<dbReference type="Proteomes" id="UP001162001">
    <property type="component" value="Segment"/>
</dbReference>
<keyword evidence="1" id="KW-0812">Transmembrane</keyword>
<feature type="transmembrane region" description="Helical" evidence="1">
    <location>
        <begin position="6"/>
        <end position="28"/>
    </location>
</feature>
<sequence length="92" mass="9893">MFFVLPLALPFIPIICCCCSSMLILCLFGEKIFGPEKMNYIWSAISSSSCMISLLCVIGIIGTFWVGYKAVGAVGEVAKTGLDVAGRSFDNI</sequence>
<protein>
    <submittedName>
        <fullName evidence="2">Uncharacterized protein</fullName>
    </submittedName>
</protein>
<evidence type="ECO:0000313" key="2">
    <source>
        <dbReference type="EMBL" id="QKF94366.1"/>
    </source>
</evidence>
<keyword evidence="1" id="KW-1133">Transmembrane helix</keyword>
<name>A0A7D3QWC4_9VIRU</name>
<evidence type="ECO:0000313" key="3">
    <source>
        <dbReference type="Proteomes" id="UP001162001"/>
    </source>
</evidence>
<keyword evidence="3" id="KW-1185">Reference proteome</keyword>
<proteinExistence type="predicted"/>
<evidence type="ECO:0000256" key="1">
    <source>
        <dbReference type="SAM" id="Phobius"/>
    </source>
</evidence>